<dbReference type="GO" id="GO:0016787">
    <property type="term" value="F:hydrolase activity"/>
    <property type="evidence" value="ECO:0007669"/>
    <property type="project" value="UniProtKB-KW"/>
</dbReference>
<dbReference type="OrthoDB" id="4378831at2"/>
<dbReference type="InterPro" id="IPR018712">
    <property type="entry name" value="Tle1-like_cat"/>
</dbReference>
<protein>
    <submittedName>
        <fullName evidence="2">Uncharacterized alpha/beta hydrolase domain</fullName>
    </submittedName>
</protein>
<accession>A0A1I1I0J8</accession>
<keyword evidence="2" id="KW-0378">Hydrolase</keyword>
<evidence type="ECO:0000313" key="3">
    <source>
        <dbReference type="Proteomes" id="UP000198639"/>
    </source>
</evidence>
<evidence type="ECO:0000259" key="1">
    <source>
        <dbReference type="Pfam" id="PF09994"/>
    </source>
</evidence>
<name>A0A1I1I0J8_9BURK</name>
<dbReference type="AlphaFoldDB" id="A0A1I1I0J8"/>
<proteinExistence type="predicted"/>
<dbReference type="EMBL" id="FOLD01000005">
    <property type="protein sequence ID" value="SFC29676.1"/>
    <property type="molecule type" value="Genomic_DNA"/>
</dbReference>
<feature type="domain" description="T6SS Phospholipase effector Tle1-like catalytic" evidence="1">
    <location>
        <begin position="78"/>
        <end position="199"/>
    </location>
</feature>
<dbReference type="RefSeq" id="WP_091872573.1">
    <property type="nucleotide sequence ID" value="NZ_FOLD01000005.1"/>
</dbReference>
<dbReference type="Proteomes" id="UP000198639">
    <property type="component" value="Unassembled WGS sequence"/>
</dbReference>
<dbReference type="PANTHER" id="PTHR33840">
    <property type="match status" value="1"/>
</dbReference>
<dbReference type="PANTHER" id="PTHR33840:SF1">
    <property type="entry name" value="TLE1 PHOSPHOLIPASE DOMAIN-CONTAINING PROTEIN"/>
    <property type="match status" value="1"/>
</dbReference>
<organism evidence="2 3">
    <name type="scientific">Massilia yuzhufengensis</name>
    <dbReference type="NCBI Taxonomy" id="1164594"/>
    <lineage>
        <taxon>Bacteria</taxon>
        <taxon>Pseudomonadati</taxon>
        <taxon>Pseudomonadota</taxon>
        <taxon>Betaproteobacteria</taxon>
        <taxon>Burkholderiales</taxon>
        <taxon>Oxalobacteraceae</taxon>
        <taxon>Telluria group</taxon>
        <taxon>Massilia</taxon>
    </lineage>
</organism>
<feature type="domain" description="T6SS Phospholipase effector Tle1-like catalytic" evidence="1">
    <location>
        <begin position="213"/>
        <end position="380"/>
    </location>
</feature>
<keyword evidence="3" id="KW-1185">Reference proteome</keyword>
<dbReference type="STRING" id="1164594.SAMN05216204_10549"/>
<gene>
    <name evidence="2" type="ORF">SAMN05216204_10549</name>
</gene>
<dbReference type="Pfam" id="PF09994">
    <property type="entry name" value="T6SS_Tle1-like_cat"/>
    <property type="match status" value="2"/>
</dbReference>
<reference evidence="3" key="1">
    <citation type="submission" date="2016-10" db="EMBL/GenBank/DDBJ databases">
        <authorList>
            <person name="Varghese N."/>
            <person name="Submissions S."/>
        </authorList>
    </citation>
    <scope>NUCLEOTIDE SEQUENCE [LARGE SCALE GENOMIC DNA]</scope>
    <source>
        <strain evidence="3">CGMCC 1.12041</strain>
    </source>
</reference>
<evidence type="ECO:0000313" key="2">
    <source>
        <dbReference type="EMBL" id="SFC29676.1"/>
    </source>
</evidence>
<sequence>MGKDFTSKGLGDAKSPALQPSASALRLGPDQAKYILANQAPCVQKPSSIGHCIAALKSSNAQRGSVTTCKQFLWLSFFFDGTGNNREFDLELFKHSNVARLYRAHKPTSQIDGILSVYIPGVGTYFPEVGDNGGSALGLGCGSMGEERLNFALKQLDEFLKAPIAKARVPANAIQEINVAIFGFSRGAALARAFLNMIMEERCEKRGQKWYLKNSSWLVRFRFLGLFDTVASVGLPMSANITGLYESYNHDIAGNIDNRLRNYRLSRPERLAFAADGRPGADPAPGPADGHKDWGGRLRVDETVEEVRHFVAAHEVRNSFPVDSVSTLANGRVSTPTHFYESVFPGAHSDVGGGYAPGEGAKSLVSVDSLSLMPLRLMYEHSIRSGVPMLAEWTADNQADFRFNEKLREIYNYYIKKVGAASTLGDGINRHMALYYGWRFRSIRKKAEGDKTEAAIVASQDAKFSEKDLAFDREVRTLELKESIAKISLDGLTVARDMQANTTGSGDARDAITANNVNVERARQKYELARSDRLLTKARKDSLPNMRKFHAMLTLYDQQLLSDVRAIRIAINNGASDGLVKKNRRNLRPHYKSLLDAYENEFEKNSGLKDEKIIAFFDNYVHDSLAGFAKDATLPSDPRVVYLGGDEKYEYASLEGDSQFSADQEKRMT</sequence>